<dbReference type="OrthoDB" id="9808176at2"/>
<dbReference type="Pfam" id="PF05168">
    <property type="entry name" value="HEPN"/>
    <property type="match status" value="1"/>
</dbReference>
<protein>
    <submittedName>
        <fullName evidence="2">HEPN domain protein</fullName>
    </submittedName>
</protein>
<dbReference type="Gene3D" id="1.20.120.330">
    <property type="entry name" value="Nucleotidyltransferases domain 2"/>
    <property type="match status" value="1"/>
</dbReference>
<dbReference type="Proteomes" id="UP000013996">
    <property type="component" value="Unassembled WGS sequence"/>
</dbReference>
<dbReference type="SMART" id="SM00748">
    <property type="entry name" value="HEPN"/>
    <property type="match status" value="1"/>
</dbReference>
<proteinExistence type="predicted"/>
<evidence type="ECO:0000259" key="1">
    <source>
        <dbReference type="PROSITE" id="PS50910"/>
    </source>
</evidence>
<dbReference type="RefSeq" id="WP_015677034.1">
    <property type="nucleotide sequence ID" value="NZ_AOGX02000015.1"/>
</dbReference>
<dbReference type="AlphaFoldDB" id="A0A5E8HF84"/>
<organism evidence="2 3">
    <name type="scientific">Leptospira yanagawae serovar Saopaulo str. Sao Paulo = ATCC 700523</name>
    <dbReference type="NCBI Taxonomy" id="1249483"/>
    <lineage>
        <taxon>Bacteria</taxon>
        <taxon>Pseudomonadati</taxon>
        <taxon>Spirochaetota</taxon>
        <taxon>Spirochaetia</taxon>
        <taxon>Leptospirales</taxon>
        <taxon>Leptospiraceae</taxon>
        <taxon>Leptospira</taxon>
    </lineage>
</organism>
<comment type="caution">
    <text evidence="2">The sequence shown here is derived from an EMBL/GenBank/DDBJ whole genome shotgun (WGS) entry which is preliminary data.</text>
</comment>
<dbReference type="EMBL" id="AOGX02000015">
    <property type="protein sequence ID" value="EOQ89457.1"/>
    <property type="molecule type" value="Genomic_DNA"/>
</dbReference>
<dbReference type="SUPFAM" id="SSF81593">
    <property type="entry name" value="Nucleotidyltransferase substrate binding subunit/domain"/>
    <property type="match status" value="1"/>
</dbReference>
<name>A0A5E8HF84_9LEPT</name>
<accession>A0A5E8HF84</accession>
<gene>
    <name evidence="2" type="ORF">LEP1GSC202_0811</name>
</gene>
<dbReference type="PROSITE" id="PS50910">
    <property type="entry name" value="HEPN"/>
    <property type="match status" value="1"/>
</dbReference>
<reference evidence="2 3" key="1">
    <citation type="submission" date="2013-04" db="EMBL/GenBank/DDBJ databases">
        <authorList>
            <person name="Harkins D.M."/>
            <person name="Durkin A.S."/>
            <person name="Brinkac L.M."/>
            <person name="Haft D.H."/>
            <person name="Selengut J.D."/>
            <person name="Sanka R."/>
            <person name="DePew J."/>
            <person name="Purushe J."/>
            <person name="Hartskeerl R.A."/>
            <person name="Ahmed A."/>
            <person name="van der Linden H."/>
            <person name="Goris M.G.A."/>
            <person name="Vinetz J.M."/>
            <person name="Sutton G.G."/>
            <person name="Nierman W.C."/>
            <person name="Fouts D.E."/>
        </authorList>
    </citation>
    <scope>NUCLEOTIDE SEQUENCE [LARGE SCALE GENOMIC DNA]</scope>
    <source>
        <strain evidence="2 3">Sao Paulo</strain>
    </source>
</reference>
<dbReference type="STRING" id="1249483.LEP1GSC202_0811"/>
<feature type="domain" description="HEPN" evidence="1">
    <location>
        <begin position="10"/>
        <end position="116"/>
    </location>
</feature>
<evidence type="ECO:0000313" key="2">
    <source>
        <dbReference type="EMBL" id="EOQ89457.1"/>
    </source>
</evidence>
<evidence type="ECO:0000313" key="3">
    <source>
        <dbReference type="Proteomes" id="UP000013996"/>
    </source>
</evidence>
<dbReference type="InterPro" id="IPR007842">
    <property type="entry name" value="HEPN_dom"/>
</dbReference>
<sequence length="130" mass="15323">MNPNDYRVWLQFAEEDLDSAQLITEKSNHYRQACFLIQQSVEKSIKACYVKTNQQFLKTHDLNALRDQLNYNFLWKKVYPNLSQFIVYAVEARYPGDWEEIDFEEANSLLLVAKKILESIKKELSADLTP</sequence>